<dbReference type="EMBL" id="JACAZE010000020">
    <property type="protein sequence ID" value="KAF7293847.1"/>
    <property type="molecule type" value="Genomic_DNA"/>
</dbReference>
<gene>
    <name evidence="1" type="ORF">HMN09_01180600</name>
</gene>
<keyword evidence="2" id="KW-1185">Reference proteome</keyword>
<dbReference type="AlphaFoldDB" id="A0A8H6S8P8"/>
<evidence type="ECO:0000313" key="2">
    <source>
        <dbReference type="Proteomes" id="UP000613580"/>
    </source>
</evidence>
<protein>
    <submittedName>
        <fullName evidence="1">MFS general substrate transporter</fullName>
    </submittedName>
</protein>
<dbReference type="OrthoDB" id="3270770at2759"/>
<evidence type="ECO:0000313" key="1">
    <source>
        <dbReference type="EMBL" id="KAF7293847.1"/>
    </source>
</evidence>
<reference evidence="1" key="1">
    <citation type="submission" date="2020-05" db="EMBL/GenBank/DDBJ databases">
        <title>Mycena genomes resolve the evolution of fungal bioluminescence.</title>
        <authorList>
            <person name="Tsai I.J."/>
        </authorList>
    </citation>
    <scope>NUCLEOTIDE SEQUENCE</scope>
    <source>
        <strain evidence="1">110903Hualien_Pintung</strain>
    </source>
</reference>
<dbReference type="Proteomes" id="UP000613580">
    <property type="component" value="Unassembled WGS sequence"/>
</dbReference>
<comment type="caution">
    <text evidence="1">The sequence shown here is derived from an EMBL/GenBank/DDBJ whole genome shotgun (WGS) entry which is preliminary data.</text>
</comment>
<organism evidence="1 2">
    <name type="scientific">Mycena chlorophos</name>
    <name type="common">Agaric fungus</name>
    <name type="synonym">Agaricus chlorophos</name>
    <dbReference type="NCBI Taxonomy" id="658473"/>
    <lineage>
        <taxon>Eukaryota</taxon>
        <taxon>Fungi</taxon>
        <taxon>Dikarya</taxon>
        <taxon>Basidiomycota</taxon>
        <taxon>Agaricomycotina</taxon>
        <taxon>Agaricomycetes</taxon>
        <taxon>Agaricomycetidae</taxon>
        <taxon>Agaricales</taxon>
        <taxon>Marasmiineae</taxon>
        <taxon>Mycenaceae</taxon>
        <taxon>Mycena</taxon>
    </lineage>
</organism>
<name>A0A8H6S8P8_MYCCL</name>
<accession>A0A8H6S8P8</accession>
<sequence>MAQAPPPKYSSDSEYDTAANCKLREELIKLKLREYERTGAKDSAERRRLQREILDEMRYLAAYHPDAATRTYWAEKTRTFDNAAAGGSEEEKAHVLMDVGRGLGMIIVAPFRLVGEVLQGVGTVVKGLGTFFSGGKFGQ</sequence>
<proteinExistence type="predicted"/>